<reference evidence="2 3" key="1">
    <citation type="submission" date="2017-12" db="EMBL/GenBank/DDBJ databases">
        <title>Comparative genomics of Botrytis spp.</title>
        <authorList>
            <person name="Valero-Jimenez C.A."/>
            <person name="Tapia P."/>
            <person name="Veloso J."/>
            <person name="Silva-Moreno E."/>
            <person name="Staats M."/>
            <person name="Valdes J.H."/>
            <person name="Van Kan J.A.L."/>
        </authorList>
    </citation>
    <scope>NUCLEOTIDE SEQUENCE [LARGE SCALE GENOMIC DNA]</scope>
    <source>
        <strain evidence="2 3">MUCL3349</strain>
    </source>
</reference>
<accession>A0A4Z1KRE1</accession>
<sequence>MTLKSSQCNNNSSENSVVRILAHVIKVPKWQSCQKQTRNIVPTGKDSFDSSDEVREVTPTPNTRVNLPELNFLQAFLISGPMTTKGLEAKTPESGCSDAIVLTPTS</sequence>
<comment type="caution">
    <text evidence="2">The sequence shown here is derived from an EMBL/GenBank/DDBJ whole genome shotgun (WGS) entry which is preliminary data.</text>
</comment>
<feature type="region of interest" description="Disordered" evidence="1">
    <location>
        <begin position="41"/>
        <end position="62"/>
    </location>
</feature>
<proteinExistence type="predicted"/>
<gene>
    <name evidence="2" type="ORF">BPOR_0502g00090</name>
</gene>
<evidence type="ECO:0000256" key="1">
    <source>
        <dbReference type="SAM" id="MobiDB-lite"/>
    </source>
</evidence>
<name>A0A4Z1KRE1_9HELO</name>
<feature type="compositionally biased region" description="Basic and acidic residues" evidence="1">
    <location>
        <begin position="46"/>
        <end position="56"/>
    </location>
</feature>
<evidence type="ECO:0000313" key="2">
    <source>
        <dbReference type="EMBL" id="TGO84465.1"/>
    </source>
</evidence>
<keyword evidence="3" id="KW-1185">Reference proteome</keyword>
<dbReference type="AlphaFoldDB" id="A0A4Z1KRE1"/>
<dbReference type="EMBL" id="PQXO01000501">
    <property type="protein sequence ID" value="TGO84465.1"/>
    <property type="molecule type" value="Genomic_DNA"/>
</dbReference>
<protein>
    <submittedName>
        <fullName evidence="2">Uncharacterized protein</fullName>
    </submittedName>
</protein>
<organism evidence="2 3">
    <name type="scientific">Botrytis porri</name>
    <dbReference type="NCBI Taxonomy" id="87229"/>
    <lineage>
        <taxon>Eukaryota</taxon>
        <taxon>Fungi</taxon>
        <taxon>Dikarya</taxon>
        <taxon>Ascomycota</taxon>
        <taxon>Pezizomycotina</taxon>
        <taxon>Leotiomycetes</taxon>
        <taxon>Helotiales</taxon>
        <taxon>Sclerotiniaceae</taxon>
        <taxon>Botrytis</taxon>
    </lineage>
</organism>
<dbReference type="Proteomes" id="UP000297280">
    <property type="component" value="Unassembled WGS sequence"/>
</dbReference>
<evidence type="ECO:0000313" key="3">
    <source>
        <dbReference type="Proteomes" id="UP000297280"/>
    </source>
</evidence>